<dbReference type="SUPFAM" id="SSF88697">
    <property type="entry name" value="PUA domain-like"/>
    <property type="match status" value="1"/>
</dbReference>
<reference evidence="3" key="1">
    <citation type="submission" date="2016-08" db="EMBL/GenBank/DDBJ databases">
        <authorList>
            <person name="Varghese N."/>
            <person name="Submissions Spin"/>
        </authorList>
    </citation>
    <scope>NUCLEOTIDE SEQUENCE [LARGE SCALE GENOMIC DNA]</scope>
    <source>
        <strain evidence="3">ERR11</strain>
    </source>
</reference>
<gene>
    <name evidence="2" type="ORF">GA0061098_1016163</name>
</gene>
<dbReference type="Proteomes" id="UP000199184">
    <property type="component" value="Unassembled WGS sequence"/>
</dbReference>
<evidence type="ECO:0008006" key="4">
    <source>
        <dbReference type="Google" id="ProtNLM"/>
    </source>
</evidence>
<accession>A0A1C3XIS8</accession>
<sequence>MKYFLDLFTPETWAAFRANGASVSGFRERQRSVAERIEPGDKFLCYIVRLSRWAGVLEVKSPVFTDTTPIFGDPDPFVVRFSVEARVVLDLEYSIPILEPGVWSRLSLTKDIERGAVGWAQHASLRASLKQINDADGKTVEELLYTQEKARTLYSFSPQDRQRLGQKASIRTENRAVYVEVPNDVDEKPAADSSTSGDEVRESHKVQATLARVGAEMGFRIWIPRSDRQKILGQIPASLHASFLTLLPLNYDETTLKTIEQIDVIWLKGRSMARAFEVEHTTAIYSGLLRMADLLALQPNMDIRLHIVAPDDKRERVLREIKRPVFSLLDRGPLYESCSYLSYDGLEEISSIEHLSHMSDSIIEEFEEFAQDE</sequence>
<keyword evidence="3" id="KW-1185">Reference proteome</keyword>
<evidence type="ECO:0000313" key="3">
    <source>
        <dbReference type="Proteomes" id="UP000199184"/>
    </source>
</evidence>
<dbReference type="RefSeq" id="WP_129590972.1">
    <property type="nucleotide sequence ID" value="NZ_FMAI01000016.1"/>
</dbReference>
<evidence type="ECO:0000313" key="2">
    <source>
        <dbReference type="EMBL" id="SCB52099.1"/>
    </source>
</evidence>
<dbReference type="EMBL" id="FMAI01000016">
    <property type="protein sequence ID" value="SCB52099.1"/>
    <property type="molecule type" value="Genomic_DNA"/>
</dbReference>
<dbReference type="Gene3D" id="3.10.590.10">
    <property type="entry name" value="ph1033 like domains"/>
    <property type="match status" value="1"/>
</dbReference>
<organism evidence="2 3">
    <name type="scientific">Bradyrhizobium shewense</name>
    <dbReference type="NCBI Taxonomy" id="1761772"/>
    <lineage>
        <taxon>Bacteria</taxon>
        <taxon>Pseudomonadati</taxon>
        <taxon>Pseudomonadota</taxon>
        <taxon>Alphaproteobacteria</taxon>
        <taxon>Hyphomicrobiales</taxon>
        <taxon>Nitrobacteraceae</taxon>
        <taxon>Bradyrhizobium</taxon>
    </lineage>
</organism>
<feature type="region of interest" description="Disordered" evidence="1">
    <location>
        <begin position="183"/>
        <end position="203"/>
    </location>
</feature>
<name>A0A1C3XIS8_9BRAD</name>
<evidence type="ECO:0000256" key="1">
    <source>
        <dbReference type="SAM" id="MobiDB-lite"/>
    </source>
</evidence>
<dbReference type="AlphaFoldDB" id="A0A1C3XIS8"/>
<protein>
    <recommendedName>
        <fullName evidence="4">EVE domain-containing protein</fullName>
    </recommendedName>
</protein>
<proteinExistence type="predicted"/>
<dbReference type="InterPro" id="IPR015947">
    <property type="entry name" value="PUA-like_sf"/>
</dbReference>